<feature type="compositionally biased region" description="Polar residues" evidence="1">
    <location>
        <begin position="7"/>
        <end position="18"/>
    </location>
</feature>
<accession>A0A8H7TVU5</accession>
<dbReference type="AlphaFoldDB" id="A0A8H7TVU5"/>
<protein>
    <submittedName>
        <fullName evidence="2">Uncharacterized protein</fullName>
    </submittedName>
</protein>
<organism evidence="2 3">
    <name type="scientific">Bionectria ochroleuca</name>
    <name type="common">Gliocladium roseum</name>
    <dbReference type="NCBI Taxonomy" id="29856"/>
    <lineage>
        <taxon>Eukaryota</taxon>
        <taxon>Fungi</taxon>
        <taxon>Dikarya</taxon>
        <taxon>Ascomycota</taxon>
        <taxon>Pezizomycotina</taxon>
        <taxon>Sordariomycetes</taxon>
        <taxon>Hypocreomycetidae</taxon>
        <taxon>Hypocreales</taxon>
        <taxon>Bionectriaceae</taxon>
        <taxon>Clonostachys</taxon>
    </lineage>
</organism>
<sequence>MIRPKWSGSQATTASIRQCANPHRRFISSGSAPPPNLPDGLQRRDEEQQEKQAVQWPGLRRRTPSSTEQATAPGANTRSLRPSQQEISRPVDRHKNMLVFTGLSKNLVASDFYRLSPESQSLSAWGNTIKKVQQRRERLTLEPTGTYHVSFITSEAAAAYHDHVGRLHQLARLKSASQNGLWTATIPKHLEAPGGGGGVDPDQELESYSLLPPSQDLLVSRARTSQKSWEKHLGDNITKDFGPRPAAVLLHADPPDLAAEDLHDAILRDGDKRDSRWKTPFPVSLLDASTAQTSSETTSKLESYVLDSLRGRFVLAFPNEWEARRFQRGWNQRQLELPDDDLRKPYLLNVSFINW</sequence>
<feature type="compositionally biased region" description="Basic and acidic residues" evidence="1">
    <location>
        <begin position="41"/>
        <end position="50"/>
    </location>
</feature>
<feature type="region of interest" description="Disordered" evidence="1">
    <location>
        <begin position="1"/>
        <end position="91"/>
    </location>
</feature>
<comment type="caution">
    <text evidence="2">The sequence shown here is derived from an EMBL/GenBank/DDBJ whole genome shotgun (WGS) entry which is preliminary data.</text>
</comment>
<evidence type="ECO:0000313" key="3">
    <source>
        <dbReference type="Proteomes" id="UP000616885"/>
    </source>
</evidence>
<gene>
    <name evidence="2" type="ORF">IM811_000971</name>
</gene>
<dbReference type="EMBL" id="JADCTT010000001">
    <property type="protein sequence ID" value="KAF9759277.1"/>
    <property type="molecule type" value="Genomic_DNA"/>
</dbReference>
<reference evidence="2" key="1">
    <citation type="submission" date="2020-10" db="EMBL/GenBank/DDBJ databases">
        <title>High-Quality Genome Resource of Clonostachys rosea strain S41 by Oxford Nanopore Long-Read Sequencing.</title>
        <authorList>
            <person name="Wang H."/>
        </authorList>
    </citation>
    <scope>NUCLEOTIDE SEQUENCE</scope>
    <source>
        <strain evidence="2">S41</strain>
    </source>
</reference>
<name>A0A8H7TVU5_BIOOC</name>
<proteinExistence type="predicted"/>
<evidence type="ECO:0000313" key="2">
    <source>
        <dbReference type="EMBL" id="KAF9759277.1"/>
    </source>
</evidence>
<dbReference type="Proteomes" id="UP000616885">
    <property type="component" value="Unassembled WGS sequence"/>
</dbReference>
<feature type="compositionally biased region" description="Polar residues" evidence="1">
    <location>
        <begin position="64"/>
        <end position="87"/>
    </location>
</feature>
<evidence type="ECO:0000256" key="1">
    <source>
        <dbReference type="SAM" id="MobiDB-lite"/>
    </source>
</evidence>